<evidence type="ECO:0000256" key="14">
    <source>
        <dbReference type="ARBA" id="ARBA00035305"/>
    </source>
</evidence>
<dbReference type="InterPro" id="IPR036890">
    <property type="entry name" value="HATPase_C_sf"/>
</dbReference>
<feature type="domain" description="Histidine kinase" evidence="17">
    <location>
        <begin position="291"/>
        <end position="508"/>
    </location>
</feature>
<feature type="transmembrane region" description="Helical" evidence="16">
    <location>
        <begin position="20"/>
        <end position="41"/>
    </location>
</feature>
<keyword evidence="10" id="KW-0067">ATP-binding</keyword>
<dbReference type="PROSITE" id="PS50885">
    <property type="entry name" value="HAMP"/>
    <property type="match status" value="1"/>
</dbReference>
<dbReference type="NCBIfam" id="NF040691">
    <property type="entry name" value="MtrAB_MtrB"/>
    <property type="match status" value="1"/>
</dbReference>
<dbReference type="CDD" id="cd00082">
    <property type="entry name" value="HisKA"/>
    <property type="match status" value="1"/>
</dbReference>
<accession>A0A3A3Z4N6</accession>
<dbReference type="Pfam" id="PF00672">
    <property type="entry name" value="HAMP"/>
    <property type="match status" value="1"/>
</dbReference>
<dbReference type="InterPro" id="IPR047669">
    <property type="entry name" value="MtrAB_MtrB"/>
</dbReference>
<protein>
    <recommendedName>
        <fullName evidence="14">Sensor histidine kinase MtrB</fullName>
        <ecNumber evidence="3">2.7.13.3</ecNumber>
    </recommendedName>
</protein>
<keyword evidence="6" id="KW-0808">Transferase</keyword>
<evidence type="ECO:0000256" key="11">
    <source>
        <dbReference type="ARBA" id="ARBA00022989"/>
    </source>
</evidence>
<name>A0A3A3Z4N6_9ACTN</name>
<dbReference type="Pfam" id="PF00512">
    <property type="entry name" value="HisKA"/>
    <property type="match status" value="1"/>
</dbReference>
<dbReference type="Gene3D" id="3.30.565.10">
    <property type="entry name" value="Histidine kinase-like ATPase, C-terminal domain"/>
    <property type="match status" value="1"/>
</dbReference>
<dbReference type="CDD" id="cd06225">
    <property type="entry name" value="HAMP"/>
    <property type="match status" value="1"/>
</dbReference>
<feature type="domain" description="HAMP" evidence="18">
    <location>
        <begin position="224"/>
        <end position="276"/>
    </location>
</feature>
<dbReference type="SMART" id="SM00304">
    <property type="entry name" value="HAMP"/>
    <property type="match status" value="1"/>
</dbReference>
<evidence type="ECO:0000256" key="12">
    <source>
        <dbReference type="ARBA" id="ARBA00023012"/>
    </source>
</evidence>
<evidence type="ECO:0000256" key="4">
    <source>
        <dbReference type="ARBA" id="ARBA00022475"/>
    </source>
</evidence>
<comment type="subcellular location">
    <subcellularLocation>
        <location evidence="2">Cell membrane</location>
        <topology evidence="2">Multi-pass membrane protein</topology>
    </subcellularLocation>
</comment>
<evidence type="ECO:0000256" key="6">
    <source>
        <dbReference type="ARBA" id="ARBA00022679"/>
    </source>
</evidence>
<keyword evidence="5" id="KW-0597">Phosphoprotein</keyword>
<dbReference type="InterPro" id="IPR003594">
    <property type="entry name" value="HATPase_dom"/>
</dbReference>
<dbReference type="PANTHER" id="PTHR43711:SF1">
    <property type="entry name" value="HISTIDINE KINASE 1"/>
    <property type="match status" value="1"/>
</dbReference>
<dbReference type="InterPro" id="IPR036097">
    <property type="entry name" value="HisK_dim/P_sf"/>
</dbReference>
<dbReference type="InterPro" id="IPR003660">
    <property type="entry name" value="HAMP_dom"/>
</dbReference>
<keyword evidence="9 19" id="KW-0418">Kinase</keyword>
<keyword evidence="7 16" id="KW-0812">Transmembrane</keyword>
<dbReference type="OrthoDB" id="9786919at2"/>
<gene>
    <name evidence="19" type="ORF">D5H78_12160</name>
</gene>
<dbReference type="InterPro" id="IPR003661">
    <property type="entry name" value="HisK_dim/P_dom"/>
</dbReference>
<keyword evidence="13 16" id="KW-0472">Membrane</keyword>
<dbReference type="Gene3D" id="1.10.287.130">
    <property type="match status" value="1"/>
</dbReference>
<evidence type="ECO:0000256" key="5">
    <source>
        <dbReference type="ARBA" id="ARBA00022553"/>
    </source>
</evidence>
<evidence type="ECO:0000256" key="16">
    <source>
        <dbReference type="SAM" id="Phobius"/>
    </source>
</evidence>
<dbReference type="SMART" id="SM00388">
    <property type="entry name" value="HisKA"/>
    <property type="match status" value="1"/>
</dbReference>
<proteinExistence type="predicted"/>
<dbReference type="GO" id="GO:0000155">
    <property type="term" value="F:phosphorelay sensor kinase activity"/>
    <property type="evidence" value="ECO:0007669"/>
    <property type="project" value="InterPro"/>
</dbReference>
<evidence type="ECO:0000313" key="19">
    <source>
        <dbReference type="EMBL" id="RJK95507.1"/>
    </source>
</evidence>
<dbReference type="FunFam" id="3.30.565.10:FF:000013">
    <property type="entry name" value="Two-component sensor histidine kinase"/>
    <property type="match status" value="1"/>
</dbReference>
<feature type="region of interest" description="Disordered" evidence="15">
    <location>
        <begin position="511"/>
        <end position="543"/>
    </location>
</feature>
<evidence type="ECO:0000259" key="18">
    <source>
        <dbReference type="PROSITE" id="PS50885"/>
    </source>
</evidence>
<evidence type="ECO:0000259" key="17">
    <source>
        <dbReference type="PROSITE" id="PS50109"/>
    </source>
</evidence>
<dbReference type="Pfam" id="PF02518">
    <property type="entry name" value="HATPase_c"/>
    <property type="match status" value="1"/>
</dbReference>
<sequence length="543" mass="58001">MRGLPGVPRPAVWRRSLRLRVVTSTTVLSLVVIAVLGQFLVQRIADGLIDAKVAAGLAEAAAGAGDAQESFSASGAGEPQLVTELAAQVVQRLATSGGPAGLNDVLLVRSPSAADAPPGVAVDLSSCPADAPCEVPERLRERVRATSAQQWTYVTTPAEDGRPVPGLAVGSPVVLPGTAGPYELYYLFPLDQEQETLGLVRRTMLAGGLALVVLVALLAWLVTRQVVSPVQAAARIAERLAAGRLEERMHMRGEDDLARLAASFNRMATNLQGQIRKLEELSRVQRRFVSDVSHELRTPLTTVRMAADVLHDAREDFDPVTRRSAELLQTQLDRFESLLADLLEISRFDAGAASLEPEEVDLRDVAQHVIDASEALAEAKGSDVVLVAPPWPCTAEVDRRRVDRVLRNLVVNAIEHGEGGPVEVHVAQDRDAVAVAVRDHGCGLRPGEAALVFNRFWRADPARARTTGGTGLGLSIALEDAQLHGGWLQAWGEPGDGAQFRLTLPRRAGQELAASPLPLEPPDARRGRGSGVGGPYRRTAGRA</sequence>
<keyword evidence="20" id="KW-1185">Reference proteome</keyword>
<evidence type="ECO:0000256" key="9">
    <source>
        <dbReference type="ARBA" id="ARBA00022777"/>
    </source>
</evidence>
<dbReference type="AlphaFoldDB" id="A0A3A3Z4N6"/>
<reference evidence="19 20" key="1">
    <citation type="submission" date="2018-09" db="EMBL/GenBank/DDBJ databases">
        <title>YIM 75000 draft genome.</title>
        <authorList>
            <person name="Tang S."/>
            <person name="Feng Y."/>
        </authorList>
    </citation>
    <scope>NUCLEOTIDE SEQUENCE [LARGE SCALE GENOMIC DNA]</scope>
    <source>
        <strain evidence="19 20">YIM 75000</strain>
    </source>
</reference>
<keyword evidence="11 16" id="KW-1133">Transmembrane helix</keyword>
<dbReference type="PROSITE" id="PS50109">
    <property type="entry name" value="HIS_KIN"/>
    <property type="match status" value="1"/>
</dbReference>
<organism evidence="19 20">
    <name type="scientific">Vallicoccus soli</name>
    <dbReference type="NCBI Taxonomy" id="2339232"/>
    <lineage>
        <taxon>Bacteria</taxon>
        <taxon>Bacillati</taxon>
        <taxon>Actinomycetota</taxon>
        <taxon>Actinomycetes</taxon>
        <taxon>Motilibacterales</taxon>
        <taxon>Vallicoccaceae</taxon>
        <taxon>Vallicoccus</taxon>
    </lineage>
</organism>
<dbReference type="CDD" id="cd00075">
    <property type="entry name" value="HATPase"/>
    <property type="match status" value="1"/>
</dbReference>
<dbReference type="EMBL" id="QZEZ01000005">
    <property type="protein sequence ID" value="RJK95507.1"/>
    <property type="molecule type" value="Genomic_DNA"/>
</dbReference>
<evidence type="ECO:0000256" key="2">
    <source>
        <dbReference type="ARBA" id="ARBA00004651"/>
    </source>
</evidence>
<evidence type="ECO:0000256" key="1">
    <source>
        <dbReference type="ARBA" id="ARBA00000085"/>
    </source>
</evidence>
<dbReference type="PANTHER" id="PTHR43711">
    <property type="entry name" value="TWO-COMPONENT HISTIDINE KINASE"/>
    <property type="match status" value="1"/>
</dbReference>
<dbReference type="GO" id="GO:0005886">
    <property type="term" value="C:plasma membrane"/>
    <property type="evidence" value="ECO:0007669"/>
    <property type="project" value="UniProtKB-SubCell"/>
</dbReference>
<dbReference type="GO" id="GO:0005524">
    <property type="term" value="F:ATP binding"/>
    <property type="evidence" value="ECO:0007669"/>
    <property type="project" value="UniProtKB-KW"/>
</dbReference>
<dbReference type="SMART" id="SM00387">
    <property type="entry name" value="HATPase_c"/>
    <property type="match status" value="1"/>
</dbReference>
<evidence type="ECO:0000256" key="10">
    <source>
        <dbReference type="ARBA" id="ARBA00022840"/>
    </source>
</evidence>
<evidence type="ECO:0000256" key="15">
    <source>
        <dbReference type="SAM" id="MobiDB-lite"/>
    </source>
</evidence>
<keyword evidence="8" id="KW-0547">Nucleotide-binding</keyword>
<dbReference type="FunFam" id="1.10.287.130:FF:000010">
    <property type="entry name" value="Two-component sensor histidine kinase"/>
    <property type="match status" value="1"/>
</dbReference>
<comment type="caution">
    <text evidence="19">The sequence shown here is derived from an EMBL/GenBank/DDBJ whole genome shotgun (WGS) entry which is preliminary data.</text>
</comment>
<dbReference type="Gene3D" id="6.10.340.10">
    <property type="match status" value="1"/>
</dbReference>
<evidence type="ECO:0000256" key="13">
    <source>
        <dbReference type="ARBA" id="ARBA00023136"/>
    </source>
</evidence>
<keyword evidence="4" id="KW-1003">Cell membrane</keyword>
<evidence type="ECO:0000256" key="7">
    <source>
        <dbReference type="ARBA" id="ARBA00022692"/>
    </source>
</evidence>
<evidence type="ECO:0000313" key="20">
    <source>
        <dbReference type="Proteomes" id="UP000265614"/>
    </source>
</evidence>
<evidence type="ECO:0000256" key="8">
    <source>
        <dbReference type="ARBA" id="ARBA00022741"/>
    </source>
</evidence>
<dbReference type="EC" id="2.7.13.3" evidence="3"/>
<dbReference type="SUPFAM" id="SSF158472">
    <property type="entry name" value="HAMP domain-like"/>
    <property type="match status" value="1"/>
</dbReference>
<comment type="catalytic activity">
    <reaction evidence="1">
        <text>ATP + protein L-histidine = ADP + protein N-phospho-L-histidine.</text>
        <dbReference type="EC" id="2.7.13.3"/>
    </reaction>
</comment>
<keyword evidence="12" id="KW-0902">Two-component regulatory system</keyword>
<dbReference type="SUPFAM" id="SSF47384">
    <property type="entry name" value="Homodimeric domain of signal transducing histidine kinase"/>
    <property type="match status" value="1"/>
</dbReference>
<dbReference type="PRINTS" id="PR00344">
    <property type="entry name" value="BCTRLSENSOR"/>
</dbReference>
<dbReference type="Proteomes" id="UP000265614">
    <property type="component" value="Unassembled WGS sequence"/>
</dbReference>
<dbReference type="InterPro" id="IPR005467">
    <property type="entry name" value="His_kinase_dom"/>
</dbReference>
<evidence type="ECO:0000256" key="3">
    <source>
        <dbReference type="ARBA" id="ARBA00012438"/>
    </source>
</evidence>
<dbReference type="InterPro" id="IPR050736">
    <property type="entry name" value="Sensor_HK_Regulatory"/>
</dbReference>
<dbReference type="SUPFAM" id="SSF55874">
    <property type="entry name" value="ATPase domain of HSP90 chaperone/DNA topoisomerase II/histidine kinase"/>
    <property type="match status" value="1"/>
</dbReference>
<dbReference type="InterPro" id="IPR004358">
    <property type="entry name" value="Sig_transdc_His_kin-like_C"/>
</dbReference>